<sequence>MAIHEKLYSVEHFMPCEQSTPEVNHDLDWQNMLAICRPPGAITEDDLAKSELPHNSPCCGKAKDNLIPSDRLLNPLNLTTSRIFRFRSEDGEIFPDEIACKQVGIPIEYAEFTIETLRLNVQRLKAQRLAVIDEINRELDERDDGLVDPTSLEQQIASEHFGNGEKNYPRFFTTIRWILGESAEKHLTTISYLG</sequence>
<accession>L8N188</accession>
<organism evidence="1 2">
    <name type="scientific">Pseudanabaena biceps PCC 7429</name>
    <dbReference type="NCBI Taxonomy" id="927668"/>
    <lineage>
        <taxon>Bacteria</taxon>
        <taxon>Bacillati</taxon>
        <taxon>Cyanobacteriota</taxon>
        <taxon>Cyanophyceae</taxon>
        <taxon>Pseudanabaenales</taxon>
        <taxon>Pseudanabaenaceae</taxon>
        <taxon>Pseudanabaena</taxon>
    </lineage>
</organism>
<reference evidence="1 2" key="1">
    <citation type="journal article" date="2013" name="Proc. Natl. Acad. Sci. U.S.A.">
        <title>Improving the coverage of the cyanobacterial phylum using diversity-driven genome sequencing.</title>
        <authorList>
            <person name="Shih P.M."/>
            <person name="Wu D."/>
            <person name="Latifi A."/>
            <person name="Axen S.D."/>
            <person name="Fewer D.P."/>
            <person name="Talla E."/>
            <person name="Calteau A."/>
            <person name="Cai F."/>
            <person name="Tandeau de Marsac N."/>
            <person name="Rippka R."/>
            <person name="Herdman M."/>
            <person name="Sivonen K."/>
            <person name="Coursin T."/>
            <person name="Laurent T."/>
            <person name="Goodwin L."/>
            <person name="Nolan M."/>
            <person name="Davenport K.W."/>
            <person name="Han C.S."/>
            <person name="Rubin E.M."/>
            <person name="Eisen J.A."/>
            <person name="Woyke T."/>
            <person name="Gugger M."/>
            <person name="Kerfeld C.A."/>
        </authorList>
    </citation>
    <scope>NUCLEOTIDE SEQUENCE [LARGE SCALE GENOMIC DNA]</scope>
    <source>
        <strain evidence="1 2">PCC 7429</strain>
    </source>
</reference>
<gene>
    <name evidence="1" type="ORF">Pse7429DRAFT_2014</name>
</gene>
<evidence type="ECO:0000313" key="2">
    <source>
        <dbReference type="Proteomes" id="UP000011201"/>
    </source>
</evidence>
<keyword evidence="2" id="KW-1185">Reference proteome</keyword>
<proteinExistence type="predicted"/>
<protein>
    <submittedName>
        <fullName evidence="1">Uncharacterized protein</fullName>
    </submittedName>
</protein>
<dbReference type="Proteomes" id="UP000011201">
    <property type="component" value="Unassembled WGS sequence"/>
</dbReference>
<dbReference type="PATRIC" id="fig|927668.3.peg.2335"/>
<dbReference type="AlphaFoldDB" id="L8N188"/>
<comment type="caution">
    <text evidence="1">The sequence shown here is derived from an EMBL/GenBank/DDBJ whole genome shotgun (WGS) entry which is preliminary data.</text>
</comment>
<name>L8N188_9CYAN</name>
<evidence type="ECO:0000313" key="1">
    <source>
        <dbReference type="EMBL" id="ELS32809.1"/>
    </source>
</evidence>
<dbReference type="EMBL" id="ALWB01000073">
    <property type="protein sequence ID" value="ELS32809.1"/>
    <property type="molecule type" value="Genomic_DNA"/>
</dbReference>